<accession>G6I2U2</accession>
<dbReference type="KEGG" id="dgi:Desgi_4101"/>
<dbReference type="RefSeq" id="WP_006521601.1">
    <property type="nucleotide sequence ID" value="NC_021184.1"/>
</dbReference>
<evidence type="ECO:0000313" key="6">
    <source>
        <dbReference type="Proteomes" id="UP000013520"/>
    </source>
</evidence>
<dbReference type="eggNOG" id="COG3039">
    <property type="taxonomic scope" value="Bacteria"/>
</dbReference>
<dbReference type="AlphaFoldDB" id="G6I2U2"/>
<organism evidence="2 6">
    <name type="scientific">Desulfoscipio gibsoniae DSM 7213</name>
    <dbReference type="NCBI Taxonomy" id="767817"/>
    <lineage>
        <taxon>Bacteria</taxon>
        <taxon>Bacillati</taxon>
        <taxon>Bacillota</taxon>
        <taxon>Clostridia</taxon>
        <taxon>Eubacteriales</taxon>
        <taxon>Desulfallaceae</taxon>
        <taxon>Desulfoscipio</taxon>
    </lineage>
</organism>
<name>G6I2U2_9FIRM</name>
<dbReference type="STRING" id="767817.Desgi_0212"/>
<evidence type="ECO:0000313" key="4">
    <source>
        <dbReference type="EMBL" id="AGL03359.1"/>
    </source>
</evidence>
<dbReference type="Proteomes" id="UP000013520">
    <property type="component" value="Chromosome"/>
</dbReference>
<protein>
    <recommendedName>
        <fullName evidence="7">Transposase family protein</fullName>
    </recommendedName>
</protein>
<feature type="region of interest" description="Disordered" evidence="1">
    <location>
        <begin position="152"/>
        <end position="171"/>
    </location>
</feature>
<sequence>MLVVKYSHEQYQDFVCDFLTRYYISTGQQITIVTKASLVVKLWGADLTGIVKLIKNRYSRANRGIPPKDAVALLRSLILMTFTGETSIPKWVDSLRSDPFLAVLSGFLPACFSTVKVDDVPADPIPGVGTFYNYMDRLIRKNRILYKSKLRKLKRKPKKKQKKNQKLDSSKPGVVERLVNRVLKYNNAKLPGNLESTLNQILKDVFVMPSLARGILGDPNKLNVAADGTCMPTHASYYGKKVCNCKLKPGERCDCLRLFADPSASWGWDSYNERYFYGHTFHGFTACDSFYSLPIHIKCVSGERHDSVTSVYELKELVDLYPGINFNAAVYDSAYDANPFYLLNMHYGIKPVIDLNARASKPDAVSDFIEFDKKGIPHCKCLGHQLRNWGLMSKSFRRKWLFPVQCNSCDKCHLYSEKTFYTKTSDNPRFFTPILRGSDEWKQLYKRRSTTERAWDRINNDFNAESAVVFTRERRIVRVFLGAFCCYVDAWAGESTISITDIFPVLSRFAA</sequence>
<dbReference type="EMBL" id="CP003273">
    <property type="protein sequence ID" value="AGL03964.1"/>
    <property type="molecule type" value="Genomic_DNA"/>
</dbReference>
<feature type="compositionally biased region" description="Basic residues" evidence="1">
    <location>
        <begin position="152"/>
        <end position="164"/>
    </location>
</feature>
<evidence type="ECO:0000313" key="2">
    <source>
        <dbReference type="EMBL" id="AGK99813.1"/>
    </source>
</evidence>
<reference evidence="2 6" key="1">
    <citation type="submission" date="2012-01" db="EMBL/GenBank/DDBJ databases">
        <title>Complete sequence of Desulfotomaculum gibsoniae DSM 7213.</title>
        <authorList>
            <consortium name="US DOE Joint Genome Institute"/>
            <person name="Lucas S."/>
            <person name="Han J."/>
            <person name="Lapidus A."/>
            <person name="Cheng J.-F."/>
            <person name="Goodwin L."/>
            <person name="Pitluck S."/>
            <person name="Peters L."/>
            <person name="Ovchinnikova G."/>
            <person name="Teshima H."/>
            <person name="Detter J.C."/>
            <person name="Han C."/>
            <person name="Tapia R."/>
            <person name="Land M."/>
            <person name="Hauser L."/>
            <person name="Kyrpides N."/>
            <person name="Ivanova N."/>
            <person name="Pagani I."/>
            <person name="Parshina S."/>
            <person name="Plugge C."/>
            <person name="Muyzer G."/>
            <person name="Kuever J."/>
            <person name="Ivanova A."/>
            <person name="Nazina T."/>
            <person name="Klenk H.-P."/>
            <person name="Brambilla E."/>
            <person name="Spring S."/>
            <person name="Stams A.F."/>
            <person name="Woyke T."/>
        </authorList>
    </citation>
    <scope>NUCLEOTIDE SEQUENCE [LARGE SCALE GENOMIC DNA]</scope>
    <source>
        <strain evidence="2 6">DSM 7213</strain>
    </source>
</reference>
<evidence type="ECO:0000256" key="1">
    <source>
        <dbReference type="SAM" id="MobiDB-lite"/>
    </source>
</evidence>
<gene>
    <name evidence="2" type="ORF">Desgi_0212</name>
    <name evidence="3" type="ORF">Desgi_2331</name>
    <name evidence="4" type="ORF">Desgi_4101</name>
    <name evidence="5" type="ORF">Desgi_4745</name>
</gene>
<keyword evidence="6" id="KW-1185">Reference proteome</keyword>
<dbReference type="EMBL" id="CP003273">
    <property type="protein sequence ID" value="AGK99813.1"/>
    <property type="molecule type" value="Genomic_DNA"/>
</dbReference>
<dbReference type="EMBL" id="CP003273">
    <property type="protein sequence ID" value="AGL03359.1"/>
    <property type="molecule type" value="Genomic_DNA"/>
</dbReference>
<evidence type="ECO:0008006" key="7">
    <source>
        <dbReference type="Google" id="ProtNLM"/>
    </source>
</evidence>
<dbReference type="KEGG" id="dgi:Desgi_0212"/>
<dbReference type="KEGG" id="dgi:Desgi_2331"/>
<dbReference type="EMBL" id="CP003273">
    <property type="protein sequence ID" value="AGL01749.1"/>
    <property type="molecule type" value="Genomic_DNA"/>
</dbReference>
<dbReference type="HOGENOM" id="CLU_032890_1_0_9"/>
<dbReference type="KEGG" id="dgi:Desgi_4745"/>
<evidence type="ECO:0000313" key="3">
    <source>
        <dbReference type="EMBL" id="AGL01749.1"/>
    </source>
</evidence>
<proteinExistence type="predicted"/>
<evidence type="ECO:0000313" key="5">
    <source>
        <dbReference type="EMBL" id="AGL03964.1"/>
    </source>
</evidence>